<dbReference type="Gene3D" id="3.40.50.720">
    <property type="entry name" value="NAD(P)-binding Rossmann-like Domain"/>
    <property type="match status" value="1"/>
</dbReference>
<dbReference type="InterPro" id="IPR008030">
    <property type="entry name" value="NmrA-like"/>
</dbReference>
<proteinExistence type="predicted"/>
<name>A0ABV5MJS6_9ACTN</name>
<dbReference type="Proteomes" id="UP001589608">
    <property type="component" value="Unassembled WGS sequence"/>
</dbReference>
<keyword evidence="3" id="KW-1185">Reference proteome</keyword>
<evidence type="ECO:0000313" key="2">
    <source>
        <dbReference type="EMBL" id="MFB9449115.1"/>
    </source>
</evidence>
<comment type="caution">
    <text evidence="2">The sequence shown here is derived from an EMBL/GenBank/DDBJ whole genome shotgun (WGS) entry which is preliminary data.</text>
</comment>
<evidence type="ECO:0000313" key="3">
    <source>
        <dbReference type="Proteomes" id="UP001589608"/>
    </source>
</evidence>
<sequence>MTILVTGATGAVGRRLVGVLAAGGERVRAVSRKPERAGLPAGVEVAGADLGGGAAIGAELFGGVDRMFVFPFEQGVPELVEAAVSAGVEQFVVLSSLAAAGEFPRDIGSASYTHHLGVERAVMALTDGWTILRPGTFANNLLSWGWAIKAGLPVRAPYVRSAQAPIHEADIAEAAAAVLMEGGHAGAIYALSGPESLTRAEQVAAIGAGIGRDLEVVEISPEEFRQDVGQFVPPEIIAMLLDYWSDTVAAPDPVRSGVRDLTGHSGRTLVQWARDHRSDFT</sequence>
<dbReference type="RefSeq" id="WP_223092789.1">
    <property type="nucleotide sequence ID" value="NZ_CP061913.1"/>
</dbReference>
<dbReference type="InterPro" id="IPR036291">
    <property type="entry name" value="NAD(P)-bd_dom_sf"/>
</dbReference>
<dbReference type="PANTHER" id="PTHR43162:SF1">
    <property type="entry name" value="PRESTALK A DIFFERENTIATION PROTEIN A"/>
    <property type="match status" value="1"/>
</dbReference>
<dbReference type="Pfam" id="PF05368">
    <property type="entry name" value="NmrA"/>
    <property type="match status" value="1"/>
</dbReference>
<evidence type="ECO:0000259" key="1">
    <source>
        <dbReference type="Pfam" id="PF05368"/>
    </source>
</evidence>
<dbReference type="EMBL" id="JBHMCA010000063">
    <property type="protein sequence ID" value="MFB9449115.1"/>
    <property type="molecule type" value="Genomic_DNA"/>
</dbReference>
<feature type="domain" description="NmrA-like" evidence="1">
    <location>
        <begin position="2"/>
        <end position="234"/>
    </location>
</feature>
<reference evidence="2 3" key="1">
    <citation type="submission" date="2024-09" db="EMBL/GenBank/DDBJ databases">
        <authorList>
            <person name="Sun Q."/>
            <person name="Mori K."/>
        </authorList>
    </citation>
    <scope>NUCLEOTIDE SEQUENCE [LARGE SCALE GENOMIC DNA]</scope>
    <source>
        <strain evidence="2 3">JCM 3307</strain>
    </source>
</reference>
<accession>A0ABV5MJS6</accession>
<protein>
    <submittedName>
        <fullName evidence="2">NAD(P)H-binding protein</fullName>
    </submittedName>
</protein>
<dbReference type="SUPFAM" id="SSF51735">
    <property type="entry name" value="NAD(P)-binding Rossmann-fold domains"/>
    <property type="match status" value="1"/>
</dbReference>
<gene>
    <name evidence="2" type="ORF">ACFFTR_39070</name>
</gene>
<dbReference type="InterPro" id="IPR051604">
    <property type="entry name" value="Ergot_Alk_Oxidoreductase"/>
</dbReference>
<organism evidence="2 3">
    <name type="scientific">Dactylosporangium vinaceum</name>
    <dbReference type="NCBI Taxonomy" id="53362"/>
    <lineage>
        <taxon>Bacteria</taxon>
        <taxon>Bacillati</taxon>
        <taxon>Actinomycetota</taxon>
        <taxon>Actinomycetes</taxon>
        <taxon>Micromonosporales</taxon>
        <taxon>Micromonosporaceae</taxon>
        <taxon>Dactylosporangium</taxon>
    </lineage>
</organism>
<dbReference type="PANTHER" id="PTHR43162">
    <property type="match status" value="1"/>
</dbReference>